<keyword evidence="1" id="KW-0472">Membrane</keyword>
<keyword evidence="1" id="KW-0812">Transmembrane</keyword>
<proteinExistence type="predicted"/>
<keyword evidence="1" id="KW-1133">Transmembrane helix</keyword>
<comment type="caution">
    <text evidence="2">The sequence shown here is derived from an EMBL/GenBank/DDBJ whole genome shotgun (WGS) entry which is preliminary data.</text>
</comment>
<protein>
    <submittedName>
        <fullName evidence="2">Membrane protein</fullName>
    </submittedName>
</protein>
<accession>A0ABQ0K0B3</accession>
<keyword evidence="3" id="KW-1185">Reference proteome</keyword>
<evidence type="ECO:0000313" key="3">
    <source>
        <dbReference type="Proteomes" id="UP000032309"/>
    </source>
</evidence>
<sequence length="54" mass="6789">MVCSWISELVNYTEKIFKVKKNDLWIVWIFSIYFGIFIDKDFYKYTMQRVIRRL</sequence>
<name>A0ABQ0K0B3_9BACT</name>
<feature type="transmembrane region" description="Helical" evidence="1">
    <location>
        <begin position="25"/>
        <end position="43"/>
    </location>
</feature>
<evidence type="ECO:0000313" key="2">
    <source>
        <dbReference type="EMBL" id="GAN34464.1"/>
    </source>
</evidence>
<reference evidence="3" key="1">
    <citation type="journal article" date="2015" name="Genome Announc.">
        <title>Draft Genome Sequence of an Anaerobic Ammonium-Oxidizing Bacterium, "Candidatus Brocadia sinica".</title>
        <authorList>
            <person name="Oshiki M."/>
            <person name="Shinyako-Hata K."/>
            <person name="Satoh H."/>
            <person name="Okabe S."/>
        </authorList>
    </citation>
    <scope>NUCLEOTIDE SEQUENCE [LARGE SCALE GENOMIC DNA]</scope>
    <source>
        <strain evidence="3">JPN1</strain>
    </source>
</reference>
<dbReference type="Proteomes" id="UP000032309">
    <property type="component" value="Unassembled WGS sequence"/>
</dbReference>
<dbReference type="EMBL" id="BAFN01000001">
    <property type="protein sequence ID" value="GAN34464.1"/>
    <property type="molecule type" value="Genomic_DNA"/>
</dbReference>
<organism evidence="2 3">
    <name type="scientific">Candidatus Brocadia sinica JPN1</name>
    <dbReference type="NCBI Taxonomy" id="1197129"/>
    <lineage>
        <taxon>Bacteria</taxon>
        <taxon>Pseudomonadati</taxon>
        <taxon>Planctomycetota</taxon>
        <taxon>Candidatus Brocadiia</taxon>
        <taxon>Candidatus Brocadiales</taxon>
        <taxon>Candidatus Brocadiaceae</taxon>
        <taxon>Candidatus Brocadia</taxon>
    </lineage>
</organism>
<evidence type="ECO:0000256" key="1">
    <source>
        <dbReference type="SAM" id="Phobius"/>
    </source>
</evidence>
<gene>
    <name evidence="2" type="ORF">BROSI_A3000</name>
</gene>